<proteinExistence type="predicted"/>
<feature type="transmembrane region" description="Helical" evidence="1">
    <location>
        <begin position="12"/>
        <end position="33"/>
    </location>
</feature>
<organism evidence="2 3">
    <name type="scientific">Sorangium cellulosum</name>
    <name type="common">Polyangium cellulosum</name>
    <dbReference type="NCBI Taxonomy" id="56"/>
    <lineage>
        <taxon>Bacteria</taxon>
        <taxon>Pseudomonadati</taxon>
        <taxon>Myxococcota</taxon>
        <taxon>Polyangia</taxon>
        <taxon>Polyangiales</taxon>
        <taxon>Polyangiaceae</taxon>
        <taxon>Sorangium</taxon>
    </lineage>
</organism>
<dbReference type="Proteomes" id="UP000075515">
    <property type="component" value="Unassembled WGS sequence"/>
</dbReference>
<keyword evidence="1" id="KW-1133">Transmembrane helix</keyword>
<dbReference type="AlphaFoldDB" id="A0A150RE75"/>
<comment type="caution">
    <text evidence="2">The sequence shown here is derived from an EMBL/GenBank/DDBJ whole genome shotgun (WGS) entry which is preliminary data.</text>
</comment>
<reference evidence="2 3" key="1">
    <citation type="submission" date="2014-02" db="EMBL/GenBank/DDBJ databases">
        <title>The small core and large imbalanced accessory genome model reveals a collaborative survival strategy of Sorangium cellulosum strains in nature.</title>
        <authorList>
            <person name="Han K."/>
            <person name="Peng R."/>
            <person name="Blom J."/>
            <person name="Li Y.-Z."/>
        </authorList>
    </citation>
    <scope>NUCLEOTIDE SEQUENCE [LARGE SCALE GENOMIC DNA]</scope>
    <source>
        <strain evidence="2 3">So0149</strain>
    </source>
</reference>
<keyword evidence="1" id="KW-0472">Membrane</keyword>
<dbReference type="EMBL" id="JEMC01003794">
    <property type="protein sequence ID" value="KYF78490.1"/>
    <property type="molecule type" value="Genomic_DNA"/>
</dbReference>
<evidence type="ECO:0000313" key="2">
    <source>
        <dbReference type="EMBL" id="KYF78490.1"/>
    </source>
</evidence>
<feature type="transmembrane region" description="Helical" evidence="1">
    <location>
        <begin position="39"/>
        <end position="68"/>
    </location>
</feature>
<sequence>MEEGRGMFASKSLAAHVARGVIGLGALAASALLARDLLWASIALLPVALVALRGCPMCWTVGLIQVVVARARGERPEGVCDDGGCAGGPAGRG</sequence>
<gene>
    <name evidence="2" type="ORF">BE18_26760</name>
</gene>
<evidence type="ECO:0000256" key="1">
    <source>
        <dbReference type="SAM" id="Phobius"/>
    </source>
</evidence>
<keyword evidence="1" id="KW-0812">Transmembrane</keyword>
<protein>
    <submittedName>
        <fullName evidence="2">Uncharacterized protein</fullName>
    </submittedName>
</protein>
<evidence type="ECO:0000313" key="3">
    <source>
        <dbReference type="Proteomes" id="UP000075515"/>
    </source>
</evidence>
<name>A0A150RE75_SORCE</name>
<accession>A0A150RE75</accession>